<proteinExistence type="predicted"/>
<dbReference type="PANTHER" id="PTHR43143">
    <property type="entry name" value="METALLOPHOSPHOESTERASE, CALCINEURIN SUPERFAMILY"/>
    <property type="match status" value="1"/>
</dbReference>
<dbReference type="HOGENOM" id="CLU_732990_0_0_0"/>
<name>S0ES69_CHTCT</name>
<evidence type="ECO:0000313" key="3">
    <source>
        <dbReference type="Proteomes" id="UP000014227"/>
    </source>
</evidence>
<dbReference type="KEGG" id="ccz:CCALI_00163"/>
<evidence type="ECO:0000313" key="2">
    <source>
        <dbReference type="EMBL" id="CCW34001.1"/>
    </source>
</evidence>
<dbReference type="PANTHER" id="PTHR43143:SF1">
    <property type="entry name" value="SERINE_THREONINE-PROTEIN PHOSPHATASE CPPED1"/>
    <property type="match status" value="1"/>
</dbReference>
<dbReference type="Gene3D" id="3.60.21.10">
    <property type="match status" value="1"/>
</dbReference>
<evidence type="ECO:0000259" key="1">
    <source>
        <dbReference type="Pfam" id="PF00149"/>
    </source>
</evidence>
<dbReference type="Pfam" id="PF00149">
    <property type="entry name" value="Metallophos"/>
    <property type="match status" value="1"/>
</dbReference>
<reference evidence="3" key="1">
    <citation type="submission" date="2013-03" db="EMBL/GenBank/DDBJ databases">
        <title>Genome sequence of Chthonomonas calidirosea, the first sequenced genome from the Armatimonadetes phylum (formally candidate division OP10).</title>
        <authorList>
            <person name="Lee K.C.Y."/>
            <person name="Morgan X.C."/>
            <person name="Dunfield P.F."/>
            <person name="Tamas I."/>
            <person name="Houghton K.M."/>
            <person name="Vyssotski M."/>
            <person name="Ryan J.L.J."/>
            <person name="Lagutin K."/>
            <person name="McDonald I.R."/>
            <person name="Stott M.B."/>
        </authorList>
    </citation>
    <scope>NUCLEOTIDE SEQUENCE [LARGE SCALE GENOMIC DNA]</scope>
    <source>
        <strain evidence="3">DSM 23976 / ICMP 18418 / T49</strain>
    </source>
</reference>
<feature type="domain" description="Calcineurin-like phosphoesterase" evidence="1">
    <location>
        <begin position="76"/>
        <end position="238"/>
    </location>
</feature>
<dbReference type="InterPro" id="IPR004843">
    <property type="entry name" value="Calcineurin-like_PHP"/>
</dbReference>
<dbReference type="eggNOG" id="COG1409">
    <property type="taxonomic scope" value="Bacteria"/>
</dbReference>
<dbReference type="InParanoid" id="S0ES69"/>
<dbReference type="GO" id="GO:0016787">
    <property type="term" value="F:hydrolase activity"/>
    <property type="evidence" value="ECO:0007669"/>
    <property type="project" value="UniProtKB-KW"/>
</dbReference>
<keyword evidence="2" id="KW-0378">Hydrolase</keyword>
<accession>S0ES69</accession>
<dbReference type="InterPro" id="IPR029052">
    <property type="entry name" value="Metallo-depent_PP-like"/>
</dbReference>
<dbReference type="SUPFAM" id="SSF56300">
    <property type="entry name" value="Metallo-dependent phosphatases"/>
    <property type="match status" value="1"/>
</dbReference>
<dbReference type="Proteomes" id="UP000014227">
    <property type="component" value="Chromosome I"/>
</dbReference>
<dbReference type="AlphaFoldDB" id="S0ES69"/>
<sequence>MRHVRIKLLVVLLLGVTLPATCFGESSHMLSPLPTPAAHFVTQPSKPGHFTFVLGGDNRSVGRGVPMPPTAPQIFSEVALLRPNLVLWTGDTIYGTDDTLAEADQEYDAFLKAAALAEVPVYNAPGNHEIHDRPEMAKLYEQRMGLLYGSFDYGGVHFIALNTADFGMKGGVGPEQMRWLEQDLEEHKNASLIVVFTHYPLFPKNPDEGFSDTTNRDALHQLFLKYGVKYVFSGHEHLYYASVHDGIHYIVSGGAGAPSDAPVEDGGFQHYLLCEVDGKEIHITVMQPWRLFAEILKADPQDPAGMLMNYTLQDLPMYLELPRVGDDEKVTATITYKGKKTTLPASEEPVPGDKRHIYIKVVVPAHRAAMVELTSTR</sequence>
<dbReference type="OrthoDB" id="9809781at2"/>
<organism evidence="2 3">
    <name type="scientific">Chthonomonas calidirosea (strain DSM 23976 / ICMP 18418 / T49)</name>
    <dbReference type="NCBI Taxonomy" id="1303518"/>
    <lineage>
        <taxon>Bacteria</taxon>
        <taxon>Bacillati</taxon>
        <taxon>Armatimonadota</taxon>
        <taxon>Chthonomonadia</taxon>
        <taxon>Chthonomonadales</taxon>
        <taxon>Chthonomonadaceae</taxon>
        <taxon>Chthonomonas</taxon>
    </lineage>
</organism>
<gene>
    <name evidence="2" type="ORF">CCALI_00163</name>
</gene>
<dbReference type="RefSeq" id="WP_016481565.1">
    <property type="nucleotide sequence ID" value="NC_021487.1"/>
</dbReference>
<dbReference type="EMBL" id="HF951689">
    <property type="protein sequence ID" value="CCW34001.1"/>
    <property type="molecule type" value="Genomic_DNA"/>
</dbReference>
<dbReference type="STRING" id="454171.CP488_00993"/>
<protein>
    <submittedName>
        <fullName evidence="2">Predicted phosphohydrolases</fullName>
    </submittedName>
</protein>
<dbReference type="InterPro" id="IPR051918">
    <property type="entry name" value="STPP_CPPED1"/>
</dbReference>
<keyword evidence="3" id="KW-1185">Reference proteome</keyword>
<dbReference type="PATRIC" id="fig|1303518.3.peg.165"/>